<evidence type="ECO:0000256" key="2">
    <source>
        <dbReference type="SAM" id="MobiDB-lite"/>
    </source>
</evidence>
<keyword evidence="1" id="KW-0175">Coiled coil</keyword>
<evidence type="ECO:0000313" key="4">
    <source>
        <dbReference type="Proteomes" id="UP001226577"/>
    </source>
</evidence>
<comment type="caution">
    <text evidence="3">The sequence shown here is derived from an EMBL/GenBank/DDBJ whole genome shotgun (WGS) entry which is preliminary data.</text>
</comment>
<proteinExistence type="predicted"/>
<sequence length="146" mass="15008">MTAVLEPQAPGESLPVPGHDEVPRHASAPMVLEDPAAPFHCGAAMTAAPVAIAELGWAPLELGAAEWTCPCGHRVDGGTGGEPLEAVRLASARLESLQWELDAAQERFENAVRSASRAGVGQEALGRAAGLSALELREFLAGGPLA</sequence>
<feature type="region of interest" description="Disordered" evidence="2">
    <location>
        <begin position="1"/>
        <end position="24"/>
    </location>
</feature>
<protein>
    <submittedName>
        <fullName evidence="3">Uncharacterized protein</fullName>
    </submittedName>
</protein>
<name>A0ABT9RQ19_9MICC</name>
<evidence type="ECO:0000256" key="1">
    <source>
        <dbReference type="SAM" id="Coils"/>
    </source>
</evidence>
<feature type="coiled-coil region" evidence="1">
    <location>
        <begin position="87"/>
        <end position="114"/>
    </location>
</feature>
<dbReference type="Proteomes" id="UP001226577">
    <property type="component" value="Unassembled WGS sequence"/>
</dbReference>
<reference evidence="3 4" key="1">
    <citation type="submission" date="2023-07" db="EMBL/GenBank/DDBJ databases">
        <title>Sorghum-associated microbial communities from plants grown in Nebraska, USA.</title>
        <authorList>
            <person name="Schachtman D."/>
        </authorList>
    </citation>
    <scope>NUCLEOTIDE SEQUENCE [LARGE SCALE GENOMIC DNA]</scope>
    <source>
        <strain evidence="3 4">CC222</strain>
    </source>
</reference>
<accession>A0ABT9RQ19</accession>
<dbReference type="RefSeq" id="WP_307304694.1">
    <property type="nucleotide sequence ID" value="NZ_JAUSRE010000003.1"/>
</dbReference>
<evidence type="ECO:0000313" key="3">
    <source>
        <dbReference type="EMBL" id="MDP9887329.1"/>
    </source>
</evidence>
<gene>
    <name evidence="3" type="ORF">J2X98_000900</name>
</gene>
<dbReference type="EMBL" id="JAUSRE010000003">
    <property type="protein sequence ID" value="MDP9887329.1"/>
    <property type="molecule type" value="Genomic_DNA"/>
</dbReference>
<keyword evidence="4" id="KW-1185">Reference proteome</keyword>
<organism evidence="3 4">
    <name type="scientific">Pseudarthrobacter enclensis</name>
    <dbReference type="NCBI Taxonomy" id="993070"/>
    <lineage>
        <taxon>Bacteria</taxon>
        <taxon>Bacillati</taxon>
        <taxon>Actinomycetota</taxon>
        <taxon>Actinomycetes</taxon>
        <taxon>Micrococcales</taxon>
        <taxon>Micrococcaceae</taxon>
        <taxon>Pseudarthrobacter</taxon>
    </lineage>
</organism>